<dbReference type="InterPro" id="IPR008603">
    <property type="entry name" value="DCTN4"/>
</dbReference>
<keyword evidence="8" id="KW-0007">Acetylation</keyword>
<evidence type="ECO:0000256" key="7">
    <source>
        <dbReference type="ARBA" id="ARBA00022843"/>
    </source>
</evidence>
<keyword evidence="7" id="KW-0832">Ubl conjugation</keyword>
<accession>A0AA38VAT0</accession>
<evidence type="ECO:0000256" key="4">
    <source>
        <dbReference type="ARBA" id="ARBA00022490"/>
    </source>
</evidence>
<comment type="subunit">
    <text evidence="13">Subunit of dynactin, a multiprotein complex part of a tripartite complex with dynein and a adapter, such as BICDL1, BICD2 or HOOK3. The dynactin complex is built around ACTR1A/ACTB filament and consists of an actin-related filament composed of a shoulder domain, a pointed end and a barbed end. Its length is defined by its flexible shoulder domain. The soulder is composed of 2 DCTN1 subunits, 4 DCTN2 and 2 DCTN3. The 4 DCNT2 (via N-terminus) bind the ACTR1A filament and act as molecular rulers to determine the length. The pointed end is important for binding dynein-dynactin cargo adapters. Consists of 4 subunits: ACTR10, DCNT4, DCTN5 and DCTN6. The barbed end is composed of a CAPZA1:CAPZB heterodimers, which binds ACTR1A/ACTB filament and dynactin and stabilizes dynactin. Interacts with ATP7B, but not ATP7A, in a copper-dependent manner. Interacts with ANK2; this interaction is required for localization at costameres. Interacts with N4BP2L1.</text>
</comment>
<keyword evidence="10" id="KW-0206">Cytoskeleton</keyword>
<dbReference type="GO" id="GO:0005869">
    <property type="term" value="C:dynactin complex"/>
    <property type="evidence" value="ECO:0007669"/>
    <property type="project" value="InterPro"/>
</dbReference>
<evidence type="ECO:0000256" key="1">
    <source>
        <dbReference type="ARBA" id="ARBA00004300"/>
    </source>
</evidence>
<organism evidence="15 16">
    <name type="scientific">Coniochaeta hoffmannii</name>
    <dbReference type="NCBI Taxonomy" id="91930"/>
    <lineage>
        <taxon>Eukaryota</taxon>
        <taxon>Fungi</taxon>
        <taxon>Dikarya</taxon>
        <taxon>Ascomycota</taxon>
        <taxon>Pezizomycotina</taxon>
        <taxon>Sordariomycetes</taxon>
        <taxon>Sordariomycetidae</taxon>
        <taxon>Coniochaetales</taxon>
        <taxon>Coniochaetaceae</taxon>
        <taxon>Coniochaeta</taxon>
    </lineage>
</organism>
<keyword evidence="16" id="KW-1185">Reference proteome</keyword>
<evidence type="ECO:0000256" key="6">
    <source>
        <dbReference type="ARBA" id="ARBA00022553"/>
    </source>
</evidence>
<feature type="non-terminal residue" evidence="15">
    <location>
        <position position="203"/>
    </location>
</feature>
<dbReference type="Proteomes" id="UP001174691">
    <property type="component" value="Unassembled WGS sequence"/>
</dbReference>
<name>A0AA38VAT0_9PEZI</name>
<comment type="caution">
    <text evidence="15">The sequence shown here is derived from an EMBL/GenBank/DDBJ whole genome shotgun (WGS) entry which is preliminary data.</text>
</comment>
<keyword evidence="6" id="KW-0597">Phosphoprotein</keyword>
<feature type="region of interest" description="Disordered" evidence="14">
    <location>
        <begin position="16"/>
        <end position="50"/>
    </location>
</feature>
<evidence type="ECO:0000256" key="9">
    <source>
        <dbReference type="ARBA" id="ARBA00023054"/>
    </source>
</evidence>
<feature type="region of interest" description="Disordered" evidence="14">
    <location>
        <begin position="176"/>
        <end position="203"/>
    </location>
</feature>
<reference evidence="15" key="1">
    <citation type="submission" date="2022-07" db="EMBL/GenBank/DDBJ databases">
        <title>Fungi with potential for degradation of polypropylene.</title>
        <authorList>
            <person name="Gostincar C."/>
        </authorList>
    </citation>
    <scope>NUCLEOTIDE SEQUENCE</scope>
    <source>
        <strain evidence="15">EXF-13287</strain>
    </source>
</reference>
<dbReference type="GO" id="GO:0001725">
    <property type="term" value="C:stress fiber"/>
    <property type="evidence" value="ECO:0007669"/>
    <property type="project" value="UniProtKB-SubCell"/>
</dbReference>
<dbReference type="AlphaFoldDB" id="A0AA38VAT0"/>
<evidence type="ECO:0000256" key="12">
    <source>
        <dbReference type="ARBA" id="ARBA00034864"/>
    </source>
</evidence>
<evidence type="ECO:0000256" key="8">
    <source>
        <dbReference type="ARBA" id="ARBA00022990"/>
    </source>
</evidence>
<evidence type="ECO:0000256" key="11">
    <source>
        <dbReference type="ARBA" id="ARBA00034776"/>
    </source>
</evidence>
<sequence>MAPAPFTPYTFIQCPCSDSSQAGPPSPSSPTGPGSDTEDDDRTFDPRAPRSNYSLYPLEYLMYCEDCHQIRCPRCVAEEIVTYYCPSCLFEVPSSNLKSEGNRCTRSCFQCPVCIGPLTVTSLEAPPDPSLLAADNASAPSGPYILACSYCHWSSTEIDIKFDKPNGIYAQLQKVHNGGHPRTTAKERKDRRKETISETAVSP</sequence>
<dbReference type="PANTHER" id="PTHR13034">
    <property type="entry name" value="DYNACTIN P62 SUBUNIT"/>
    <property type="match status" value="1"/>
</dbReference>
<evidence type="ECO:0000256" key="2">
    <source>
        <dbReference type="ARBA" id="ARBA00004529"/>
    </source>
</evidence>
<dbReference type="Pfam" id="PF05502">
    <property type="entry name" value="Dynactin_p62"/>
    <property type="match status" value="1"/>
</dbReference>
<dbReference type="EMBL" id="JANBVN010000349">
    <property type="protein sequence ID" value="KAJ9129403.1"/>
    <property type="molecule type" value="Genomic_DNA"/>
</dbReference>
<feature type="compositionally biased region" description="Basic and acidic residues" evidence="14">
    <location>
        <begin position="184"/>
        <end position="196"/>
    </location>
</feature>
<keyword evidence="9" id="KW-0175">Coiled coil</keyword>
<comment type="subcellular location">
    <subcellularLocation>
        <location evidence="1">Cytoplasm</location>
        <location evidence="1">Cytoskeleton</location>
        <location evidence="1">Microtubule organizing center</location>
        <location evidence="1">Centrosome</location>
    </subcellularLocation>
    <subcellularLocation>
        <location evidence="2">Cytoplasm</location>
        <location evidence="2">Cytoskeleton</location>
        <location evidence="2">Stress fiber</location>
    </subcellularLocation>
    <subcellularLocation>
        <location evidence="3">Cytoplasm</location>
        <location evidence="3">Myofibril</location>
    </subcellularLocation>
</comment>
<evidence type="ECO:0000256" key="14">
    <source>
        <dbReference type="SAM" id="MobiDB-lite"/>
    </source>
</evidence>
<gene>
    <name evidence="15" type="ORF">NKR19_g10388</name>
</gene>
<evidence type="ECO:0000256" key="5">
    <source>
        <dbReference type="ARBA" id="ARBA00022499"/>
    </source>
</evidence>
<keyword evidence="5" id="KW-1017">Isopeptide bond</keyword>
<evidence type="ECO:0000256" key="10">
    <source>
        <dbReference type="ARBA" id="ARBA00023212"/>
    </source>
</evidence>
<protein>
    <recommendedName>
        <fullName evidence="12">Dynactin subunit 4</fullName>
    </recommendedName>
</protein>
<comment type="similarity">
    <text evidence="11">Belongs to the dynactin subunit 4 family.</text>
</comment>
<dbReference type="PANTHER" id="PTHR13034:SF2">
    <property type="entry name" value="DYNACTIN SUBUNIT 4"/>
    <property type="match status" value="1"/>
</dbReference>
<evidence type="ECO:0000313" key="15">
    <source>
        <dbReference type="EMBL" id="KAJ9129403.1"/>
    </source>
</evidence>
<keyword evidence="4" id="KW-0963">Cytoplasm</keyword>
<evidence type="ECO:0000256" key="3">
    <source>
        <dbReference type="ARBA" id="ARBA00004657"/>
    </source>
</evidence>
<evidence type="ECO:0000313" key="16">
    <source>
        <dbReference type="Proteomes" id="UP001174691"/>
    </source>
</evidence>
<evidence type="ECO:0000256" key="13">
    <source>
        <dbReference type="ARBA" id="ARBA00093507"/>
    </source>
</evidence>
<proteinExistence type="inferred from homology"/>